<keyword evidence="3" id="KW-1185">Reference proteome</keyword>
<dbReference type="AlphaFoldDB" id="A0A3N0Y707"/>
<comment type="caution">
    <text evidence="2">The sequence shown here is derived from an EMBL/GenBank/DDBJ whole genome shotgun (WGS) entry which is preliminary data.</text>
</comment>
<protein>
    <submittedName>
        <fullName evidence="2">Uncharacterized protein</fullName>
    </submittedName>
</protein>
<organism evidence="2 3">
    <name type="scientific">Anabarilius grahami</name>
    <name type="common">Kanglang fish</name>
    <name type="synonym">Barilius grahami</name>
    <dbReference type="NCBI Taxonomy" id="495550"/>
    <lineage>
        <taxon>Eukaryota</taxon>
        <taxon>Metazoa</taxon>
        <taxon>Chordata</taxon>
        <taxon>Craniata</taxon>
        <taxon>Vertebrata</taxon>
        <taxon>Euteleostomi</taxon>
        <taxon>Actinopterygii</taxon>
        <taxon>Neopterygii</taxon>
        <taxon>Teleostei</taxon>
        <taxon>Ostariophysi</taxon>
        <taxon>Cypriniformes</taxon>
        <taxon>Xenocyprididae</taxon>
        <taxon>Xenocypridinae</taxon>
        <taxon>Xenocypridinae incertae sedis</taxon>
        <taxon>Anabarilius</taxon>
    </lineage>
</organism>
<evidence type="ECO:0000313" key="3">
    <source>
        <dbReference type="Proteomes" id="UP000281406"/>
    </source>
</evidence>
<proteinExistence type="predicted"/>
<evidence type="ECO:0000256" key="1">
    <source>
        <dbReference type="SAM" id="Phobius"/>
    </source>
</evidence>
<dbReference type="Proteomes" id="UP000281406">
    <property type="component" value="Unassembled WGS sequence"/>
</dbReference>
<keyword evidence="1" id="KW-0812">Transmembrane</keyword>
<accession>A0A3N0Y707</accession>
<keyword evidence="1" id="KW-1133">Transmembrane helix</keyword>
<dbReference type="EMBL" id="RJVU01050883">
    <property type="protein sequence ID" value="ROL41975.1"/>
    <property type="molecule type" value="Genomic_DNA"/>
</dbReference>
<gene>
    <name evidence="2" type="ORF">DPX16_19824</name>
</gene>
<sequence>MRDRISPDVNKHVWKAKPLPKSRDLLMEDINLQRHKHTNHGAISYAMGGLFPQPASIMICYAAAAEQVRDLLLPIRTRHTALSKLWGSGVIIIFLILWINDVPIEKSSSEGHDDEGVHQLLD</sequence>
<name>A0A3N0Y707_ANAGA</name>
<feature type="transmembrane region" description="Helical" evidence="1">
    <location>
        <begin position="81"/>
        <end position="99"/>
    </location>
</feature>
<keyword evidence="1" id="KW-0472">Membrane</keyword>
<evidence type="ECO:0000313" key="2">
    <source>
        <dbReference type="EMBL" id="ROL41975.1"/>
    </source>
</evidence>
<reference evidence="2 3" key="1">
    <citation type="submission" date="2018-10" db="EMBL/GenBank/DDBJ databases">
        <title>Genome assembly for a Yunnan-Guizhou Plateau 3E fish, Anabarilius grahami (Regan), and its evolutionary and genetic applications.</title>
        <authorList>
            <person name="Jiang W."/>
        </authorList>
    </citation>
    <scope>NUCLEOTIDE SEQUENCE [LARGE SCALE GENOMIC DNA]</scope>
    <source>
        <strain evidence="2">AG-KIZ</strain>
        <tissue evidence="2">Muscle</tissue>
    </source>
</reference>